<proteinExistence type="inferred from homology"/>
<dbReference type="PROSITE" id="PS51257">
    <property type="entry name" value="PROKAR_LIPOPROTEIN"/>
    <property type="match status" value="1"/>
</dbReference>
<dbReference type="Proteomes" id="UP000194798">
    <property type="component" value="Unassembled WGS sequence"/>
</dbReference>
<evidence type="ECO:0000256" key="10">
    <source>
        <dbReference type="ARBA" id="ARBA00023237"/>
    </source>
</evidence>
<dbReference type="PANTHER" id="PTHR30069:SF29">
    <property type="entry name" value="HEMOGLOBIN AND HEMOGLOBIN-HAPTOGLOBIN-BINDING PROTEIN 1-RELATED"/>
    <property type="match status" value="1"/>
</dbReference>
<keyword evidence="3 11" id="KW-0813">Transport</keyword>
<dbReference type="Pfam" id="PF00593">
    <property type="entry name" value="TonB_dep_Rec_b-barrel"/>
    <property type="match status" value="1"/>
</dbReference>
<keyword evidence="4 11" id="KW-1134">Transmembrane beta strand</keyword>
<keyword evidence="5 11" id="KW-0812">Transmembrane</keyword>
<evidence type="ECO:0000256" key="2">
    <source>
        <dbReference type="ARBA" id="ARBA00008143"/>
    </source>
</evidence>
<evidence type="ECO:0000256" key="4">
    <source>
        <dbReference type="ARBA" id="ARBA00022452"/>
    </source>
</evidence>
<evidence type="ECO:0000256" key="9">
    <source>
        <dbReference type="ARBA" id="ARBA00023170"/>
    </source>
</evidence>
<evidence type="ECO:0000256" key="11">
    <source>
        <dbReference type="PROSITE-ProRule" id="PRU01360"/>
    </source>
</evidence>
<reference evidence="15 16" key="1">
    <citation type="submission" date="2016-12" db="EMBL/GenBank/DDBJ databases">
        <title>Thioflexothrix psekupsii D3 genome sequencing and assembly.</title>
        <authorList>
            <person name="Fomenkov A."/>
            <person name="Vincze T."/>
            <person name="Grabovich M."/>
            <person name="Anton B.P."/>
            <person name="Dubinina G."/>
            <person name="Orlova M."/>
            <person name="Belousova E."/>
            <person name="Roberts R.J."/>
        </authorList>
    </citation>
    <scope>NUCLEOTIDE SEQUENCE [LARGE SCALE GENOMIC DNA]</scope>
    <source>
        <strain evidence="15">D3</strain>
    </source>
</reference>
<protein>
    <recommendedName>
        <fullName evidence="17">TonB-dependent receptor</fullName>
    </recommendedName>
</protein>
<evidence type="ECO:0000256" key="6">
    <source>
        <dbReference type="ARBA" id="ARBA00022729"/>
    </source>
</evidence>
<evidence type="ECO:0000256" key="12">
    <source>
        <dbReference type="RuleBase" id="RU003357"/>
    </source>
</evidence>
<dbReference type="AlphaFoldDB" id="A0A251X7X7"/>
<dbReference type="GO" id="GO:0044718">
    <property type="term" value="P:siderophore transmembrane transport"/>
    <property type="evidence" value="ECO:0007669"/>
    <property type="project" value="TreeGrafter"/>
</dbReference>
<dbReference type="PANTHER" id="PTHR30069">
    <property type="entry name" value="TONB-DEPENDENT OUTER MEMBRANE RECEPTOR"/>
    <property type="match status" value="1"/>
</dbReference>
<keyword evidence="8 11" id="KW-0472">Membrane</keyword>
<dbReference type="SUPFAM" id="SSF56935">
    <property type="entry name" value="Porins"/>
    <property type="match status" value="1"/>
</dbReference>
<evidence type="ECO:0000256" key="7">
    <source>
        <dbReference type="ARBA" id="ARBA00023077"/>
    </source>
</evidence>
<dbReference type="OrthoDB" id="9764669at2"/>
<evidence type="ECO:0000256" key="8">
    <source>
        <dbReference type="ARBA" id="ARBA00023136"/>
    </source>
</evidence>
<evidence type="ECO:0000259" key="13">
    <source>
        <dbReference type="Pfam" id="PF00593"/>
    </source>
</evidence>
<keyword evidence="16" id="KW-1185">Reference proteome</keyword>
<dbReference type="PROSITE" id="PS52016">
    <property type="entry name" value="TONB_DEPENDENT_REC_3"/>
    <property type="match status" value="1"/>
</dbReference>
<evidence type="ECO:0000256" key="3">
    <source>
        <dbReference type="ARBA" id="ARBA00022448"/>
    </source>
</evidence>
<evidence type="ECO:0000259" key="14">
    <source>
        <dbReference type="Pfam" id="PF07715"/>
    </source>
</evidence>
<evidence type="ECO:0000313" key="16">
    <source>
        <dbReference type="Proteomes" id="UP000194798"/>
    </source>
</evidence>
<evidence type="ECO:0000256" key="1">
    <source>
        <dbReference type="ARBA" id="ARBA00004571"/>
    </source>
</evidence>
<dbReference type="InterPro" id="IPR012910">
    <property type="entry name" value="Plug_dom"/>
</dbReference>
<keyword evidence="10 11" id="KW-0998">Cell outer membrane</keyword>
<dbReference type="Gene3D" id="2.40.170.20">
    <property type="entry name" value="TonB-dependent receptor, beta-barrel domain"/>
    <property type="match status" value="1"/>
</dbReference>
<dbReference type="Gene3D" id="2.170.130.10">
    <property type="entry name" value="TonB-dependent receptor, plug domain"/>
    <property type="match status" value="1"/>
</dbReference>
<keyword evidence="6" id="KW-0732">Signal</keyword>
<keyword evidence="7 12" id="KW-0798">TonB box</keyword>
<dbReference type="Pfam" id="PF07715">
    <property type="entry name" value="Plug"/>
    <property type="match status" value="1"/>
</dbReference>
<accession>A0A251X7X7</accession>
<comment type="caution">
    <text evidence="15">The sequence shown here is derived from an EMBL/GenBank/DDBJ whole genome shotgun (WGS) entry which is preliminary data.</text>
</comment>
<evidence type="ECO:0000313" key="15">
    <source>
        <dbReference type="EMBL" id="OUD14040.1"/>
    </source>
</evidence>
<sequence length="715" mass="81013">MKHHFYGSFLSFCVALACHANDDQNLDDVKKLMSLSLLDLMSVEIETAGKTVEKISVVPASVVLVTRQDIQRYGYSRLTDILDHVSGMYKLDNYGPSGPAYGVRGYLAPSSTNRNIIVLINGVNHVSDYDSTYFFSSINVPVEAIDRIEIVRGPQSTIYGSGASFGVINIITNEVHQEQGYASSVSASVGTNGIQRRTARSSYKYEKGQVVVNLGYYRDDGHDQCYTDLSSRQYPVAPDFSTKDHLEKAETYVDISASYQDFSVDLTHNKNRTGGLMTNPVSRSGTIRYSESTRLRLNYKTDLSEQWALNAHLTYAHINAYYDYDSISATDLWSVQTERSRSYEGEVTLNWKASEKIDWLSGLYYRHTPELSTYIDIPPWPIPSLNDSTQRLAPGEALVKRALFSQISYTQNEQWKWVAGLRLEEQLGYDAAFEYGYTPEQYRSWNFYYDKQDVTLIPRLAVIYTPNETHLFKLMYGKAINSPSFGQNTTARINPNLPSLENEEIETIELNYLTSLTPQYGLTANIFHNRLKNLLSRTVTSSADSQYVVILGNSGSWSTNGLELGLRGNPADQWQFELNLTYQETNNQDNSTIKAAYSPSLLGQLKLSYQLNSQWSLGMTGYYVSKMSLFFDSTLKNSDGSFGRYITGEEGNDYFILGTNVRFQDWLAKGTYLNLHINNLLDQKIVYPTYPRATWMDKGTIGEERQFILSLGYDF</sequence>
<dbReference type="RefSeq" id="WP_086487828.1">
    <property type="nucleotide sequence ID" value="NZ_MSLT01000012.1"/>
</dbReference>
<dbReference type="InterPro" id="IPR000531">
    <property type="entry name" value="Beta-barrel_TonB"/>
</dbReference>
<evidence type="ECO:0000256" key="5">
    <source>
        <dbReference type="ARBA" id="ARBA00022692"/>
    </source>
</evidence>
<comment type="similarity">
    <text evidence="2">Belongs to the TonB-dependent receptor family. Hemoglobin/haptoglobin binding protein subfamily.</text>
</comment>
<feature type="domain" description="TonB-dependent receptor-like beta-barrel" evidence="13">
    <location>
        <begin position="253"/>
        <end position="680"/>
    </location>
</feature>
<dbReference type="InterPro" id="IPR037066">
    <property type="entry name" value="Plug_dom_sf"/>
</dbReference>
<name>A0A251X7X7_9GAMM</name>
<dbReference type="InterPro" id="IPR036942">
    <property type="entry name" value="Beta-barrel_TonB_sf"/>
</dbReference>
<evidence type="ECO:0008006" key="17">
    <source>
        <dbReference type="Google" id="ProtNLM"/>
    </source>
</evidence>
<dbReference type="GO" id="GO:0015344">
    <property type="term" value="F:siderophore uptake transmembrane transporter activity"/>
    <property type="evidence" value="ECO:0007669"/>
    <property type="project" value="TreeGrafter"/>
</dbReference>
<dbReference type="InterPro" id="IPR039426">
    <property type="entry name" value="TonB-dep_rcpt-like"/>
</dbReference>
<comment type="subcellular location">
    <subcellularLocation>
        <location evidence="1 11">Cell outer membrane</location>
        <topology evidence="1 11">Multi-pass membrane protein</topology>
    </subcellularLocation>
</comment>
<dbReference type="EMBL" id="MSLT01000012">
    <property type="protein sequence ID" value="OUD14040.1"/>
    <property type="molecule type" value="Genomic_DNA"/>
</dbReference>
<gene>
    <name evidence="15" type="ORF">TPSD3_06790</name>
</gene>
<dbReference type="GO" id="GO:0009279">
    <property type="term" value="C:cell outer membrane"/>
    <property type="evidence" value="ECO:0007669"/>
    <property type="project" value="UniProtKB-SubCell"/>
</dbReference>
<feature type="domain" description="TonB-dependent receptor plug" evidence="14">
    <location>
        <begin position="58"/>
        <end position="167"/>
    </location>
</feature>
<organism evidence="15 16">
    <name type="scientific">Thioflexithrix psekupsensis</name>
    <dbReference type="NCBI Taxonomy" id="1570016"/>
    <lineage>
        <taxon>Bacteria</taxon>
        <taxon>Pseudomonadati</taxon>
        <taxon>Pseudomonadota</taxon>
        <taxon>Gammaproteobacteria</taxon>
        <taxon>Thiotrichales</taxon>
        <taxon>Thioflexithrix</taxon>
    </lineage>
</organism>
<keyword evidence="9" id="KW-0675">Receptor</keyword>